<organism evidence="15">
    <name type="scientific">candidate division WWE3 bacterium</name>
    <dbReference type="NCBI Taxonomy" id="2053526"/>
    <lineage>
        <taxon>Bacteria</taxon>
        <taxon>Katanobacteria</taxon>
    </lineage>
</organism>
<dbReference type="InterPro" id="IPR036286">
    <property type="entry name" value="LexA/Signal_pep-like_sf"/>
</dbReference>
<evidence type="ECO:0000256" key="8">
    <source>
        <dbReference type="ARBA" id="ARBA00023125"/>
    </source>
</evidence>
<keyword evidence="5 12" id="KW-0378">Hydrolase</keyword>
<keyword evidence="11" id="KW-0742">SOS response</keyword>
<dbReference type="EC" id="3.4.21.88" evidence="15"/>
<sequence>MVVYKGSAIMKTLTEKQKNVLGWIKESIDLTGQAPTVRELQLKIGCSAPMGVVAHLTALENKGYIRKIEGKARGIVLVADEAGKAPEEMVQVPLVGNVACGMPIWAEEMIEDWIPISTKLVGHTQDVFMLRAKGDSMNLAGIDDGDYIVFRKQNTAIPGDKVVVLIGTEATVKRIKIDRQKVTFEPVSTNKEHKPLVPKPGTFMIQGKVIGVIKNFS</sequence>
<dbReference type="SUPFAM" id="SSF46785">
    <property type="entry name" value="Winged helix' DNA-binding domain"/>
    <property type="match status" value="1"/>
</dbReference>
<dbReference type="CDD" id="cd06529">
    <property type="entry name" value="S24_LexA-like"/>
    <property type="match status" value="1"/>
</dbReference>
<dbReference type="NCBIfam" id="TIGR00498">
    <property type="entry name" value="lexA"/>
    <property type="match status" value="1"/>
</dbReference>
<evidence type="ECO:0000256" key="6">
    <source>
        <dbReference type="ARBA" id="ARBA00022813"/>
    </source>
</evidence>
<dbReference type="PANTHER" id="PTHR33516">
    <property type="entry name" value="LEXA REPRESSOR"/>
    <property type="match status" value="1"/>
</dbReference>
<dbReference type="GO" id="GO:0006281">
    <property type="term" value="P:DNA repair"/>
    <property type="evidence" value="ECO:0007669"/>
    <property type="project" value="UniProtKB-KW"/>
</dbReference>
<dbReference type="GO" id="GO:0003677">
    <property type="term" value="F:DNA binding"/>
    <property type="evidence" value="ECO:0007669"/>
    <property type="project" value="UniProtKB-KW"/>
</dbReference>
<dbReference type="EMBL" id="DSRT01000078">
    <property type="protein sequence ID" value="HGW29588.1"/>
    <property type="molecule type" value="Genomic_DNA"/>
</dbReference>
<reference evidence="15" key="1">
    <citation type="journal article" date="2020" name="mSystems">
        <title>Genome- and Community-Level Interaction Insights into Carbon Utilization and Element Cycling Functions of Hydrothermarchaeota in Hydrothermal Sediment.</title>
        <authorList>
            <person name="Zhou Z."/>
            <person name="Liu Y."/>
            <person name="Xu W."/>
            <person name="Pan J."/>
            <person name="Luo Z.H."/>
            <person name="Li M."/>
        </authorList>
    </citation>
    <scope>NUCLEOTIDE SEQUENCE [LARGE SCALE GENOMIC DNA]</scope>
    <source>
        <strain evidence="15">SpSt-417</strain>
    </source>
</reference>
<evidence type="ECO:0000256" key="1">
    <source>
        <dbReference type="ARBA" id="ARBA00007484"/>
    </source>
</evidence>
<dbReference type="Pfam" id="PF01726">
    <property type="entry name" value="LexA_DNA_bind"/>
    <property type="match status" value="1"/>
</dbReference>
<dbReference type="InterPro" id="IPR050077">
    <property type="entry name" value="LexA_repressor"/>
</dbReference>
<dbReference type="InterPro" id="IPR039418">
    <property type="entry name" value="LexA-like"/>
</dbReference>
<accession>A0A7C4TKC8</accession>
<evidence type="ECO:0000256" key="12">
    <source>
        <dbReference type="RuleBase" id="RU003991"/>
    </source>
</evidence>
<dbReference type="SUPFAM" id="SSF51306">
    <property type="entry name" value="LexA/Signal peptidase"/>
    <property type="match status" value="1"/>
</dbReference>
<keyword evidence="4" id="KW-0227">DNA damage</keyword>
<dbReference type="InterPro" id="IPR036388">
    <property type="entry name" value="WH-like_DNA-bd_sf"/>
</dbReference>
<dbReference type="GO" id="GO:0004252">
    <property type="term" value="F:serine-type endopeptidase activity"/>
    <property type="evidence" value="ECO:0007669"/>
    <property type="project" value="UniProtKB-EC"/>
</dbReference>
<evidence type="ECO:0000256" key="7">
    <source>
        <dbReference type="ARBA" id="ARBA00023015"/>
    </source>
</evidence>
<dbReference type="Pfam" id="PF00717">
    <property type="entry name" value="Peptidase_S24"/>
    <property type="match status" value="1"/>
</dbReference>
<comment type="caution">
    <text evidence="15">The sequence shown here is derived from an EMBL/GenBank/DDBJ whole genome shotgun (WGS) entry which is preliminary data.</text>
</comment>
<comment type="similarity">
    <text evidence="1 12">Belongs to the peptidase S24 family.</text>
</comment>
<evidence type="ECO:0000256" key="11">
    <source>
        <dbReference type="ARBA" id="ARBA00023236"/>
    </source>
</evidence>
<evidence type="ECO:0000256" key="4">
    <source>
        <dbReference type="ARBA" id="ARBA00022763"/>
    </source>
</evidence>
<protein>
    <submittedName>
        <fullName evidence="15">Transcriptional repressor LexA</fullName>
        <ecNumber evidence="15">3.4.21.88</ecNumber>
    </submittedName>
</protein>
<dbReference type="InterPro" id="IPR036390">
    <property type="entry name" value="WH_DNA-bd_sf"/>
</dbReference>
<keyword evidence="2" id="KW-0678">Repressor</keyword>
<evidence type="ECO:0000256" key="9">
    <source>
        <dbReference type="ARBA" id="ARBA00023163"/>
    </source>
</evidence>
<evidence type="ECO:0000256" key="5">
    <source>
        <dbReference type="ARBA" id="ARBA00022801"/>
    </source>
</evidence>
<dbReference type="PRINTS" id="PR00726">
    <property type="entry name" value="LEXASERPTASE"/>
</dbReference>
<evidence type="ECO:0000313" key="15">
    <source>
        <dbReference type="EMBL" id="HGW29588.1"/>
    </source>
</evidence>
<dbReference type="InterPro" id="IPR006199">
    <property type="entry name" value="LexA_DNA-bd_dom"/>
</dbReference>
<keyword evidence="9" id="KW-0804">Transcription</keyword>
<dbReference type="GO" id="GO:0045892">
    <property type="term" value="P:negative regulation of DNA-templated transcription"/>
    <property type="evidence" value="ECO:0007669"/>
    <property type="project" value="InterPro"/>
</dbReference>
<evidence type="ECO:0000256" key="10">
    <source>
        <dbReference type="ARBA" id="ARBA00023204"/>
    </source>
</evidence>
<dbReference type="InterPro" id="IPR006197">
    <property type="entry name" value="Peptidase_S24_LexA"/>
</dbReference>
<evidence type="ECO:0000259" key="13">
    <source>
        <dbReference type="Pfam" id="PF00717"/>
    </source>
</evidence>
<feature type="domain" description="LexA repressor DNA-binding" evidence="14">
    <location>
        <begin position="10"/>
        <end position="74"/>
    </location>
</feature>
<gene>
    <name evidence="15" type="primary">lexA</name>
    <name evidence="15" type="ORF">ENR63_01540</name>
</gene>
<dbReference type="AlphaFoldDB" id="A0A7C4TKC8"/>
<dbReference type="GO" id="GO:0006260">
    <property type="term" value="P:DNA replication"/>
    <property type="evidence" value="ECO:0007669"/>
    <property type="project" value="UniProtKB-KW"/>
</dbReference>
<dbReference type="PANTHER" id="PTHR33516:SF2">
    <property type="entry name" value="LEXA REPRESSOR-RELATED"/>
    <property type="match status" value="1"/>
</dbReference>
<evidence type="ECO:0000256" key="3">
    <source>
        <dbReference type="ARBA" id="ARBA00022705"/>
    </source>
</evidence>
<feature type="domain" description="Peptidase S24/S26A/S26B/S26C" evidence="13">
    <location>
        <begin position="93"/>
        <end position="210"/>
    </location>
</feature>
<keyword evidence="7" id="KW-0805">Transcription regulation</keyword>
<dbReference type="GO" id="GO:0006508">
    <property type="term" value="P:proteolysis"/>
    <property type="evidence" value="ECO:0007669"/>
    <property type="project" value="InterPro"/>
</dbReference>
<dbReference type="InterPro" id="IPR015927">
    <property type="entry name" value="Peptidase_S24_S26A/B/C"/>
</dbReference>
<keyword evidence="8" id="KW-0238">DNA-binding</keyword>
<keyword evidence="10" id="KW-0234">DNA repair</keyword>
<dbReference type="GO" id="GO:0009432">
    <property type="term" value="P:SOS response"/>
    <property type="evidence" value="ECO:0007669"/>
    <property type="project" value="UniProtKB-KW"/>
</dbReference>
<keyword evidence="6 12" id="KW-0068">Autocatalytic cleavage</keyword>
<dbReference type="Gene3D" id="1.10.10.10">
    <property type="entry name" value="Winged helix-like DNA-binding domain superfamily/Winged helix DNA-binding domain"/>
    <property type="match status" value="1"/>
</dbReference>
<evidence type="ECO:0000259" key="14">
    <source>
        <dbReference type="Pfam" id="PF01726"/>
    </source>
</evidence>
<dbReference type="Gene3D" id="2.10.109.10">
    <property type="entry name" value="Umud Fragment, subunit A"/>
    <property type="match status" value="1"/>
</dbReference>
<dbReference type="InterPro" id="IPR006200">
    <property type="entry name" value="LexA"/>
</dbReference>
<name>A0A7C4TKC8_UNCKA</name>
<evidence type="ECO:0000256" key="2">
    <source>
        <dbReference type="ARBA" id="ARBA00022491"/>
    </source>
</evidence>
<proteinExistence type="inferred from homology"/>
<keyword evidence="3" id="KW-0235">DNA replication</keyword>